<gene>
    <name evidence="4" type="ORF">SARC_01361</name>
</gene>
<dbReference type="Proteomes" id="UP000054560">
    <property type="component" value="Unassembled WGS sequence"/>
</dbReference>
<dbReference type="RefSeq" id="XP_014160392.1">
    <property type="nucleotide sequence ID" value="XM_014304917.1"/>
</dbReference>
<evidence type="ECO:0000256" key="1">
    <source>
        <dbReference type="PROSITE-ProRule" id="PRU00175"/>
    </source>
</evidence>
<dbReference type="Pfam" id="PF13920">
    <property type="entry name" value="zf-C3HC4_3"/>
    <property type="match status" value="1"/>
</dbReference>
<dbReference type="EMBL" id="KQ241649">
    <property type="protein sequence ID" value="KNC86490.1"/>
    <property type="molecule type" value="Genomic_DNA"/>
</dbReference>
<dbReference type="InterPro" id="IPR013083">
    <property type="entry name" value="Znf_RING/FYVE/PHD"/>
</dbReference>
<feature type="domain" description="RING-type" evidence="3">
    <location>
        <begin position="219"/>
        <end position="257"/>
    </location>
</feature>
<evidence type="ECO:0000259" key="3">
    <source>
        <dbReference type="PROSITE" id="PS50089"/>
    </source>
</evidence>
<proteinExistence type="predicted"/>
<dbReference type="SUPFAM" id="SSF57850">
    <property type="entry name" value="RING/U-box"/>
    <property type="match status" value="1"/>
</dbReference>
<dbReference type="SMART" id="SM00184">
    <property type="entry name" value="RING"/>
    <property type="match status" value="1"/>
</dbReference>
<keyword evidence="2" id="KW-0175">Coiled coil</keyword>
<organism evidence="4 5">
    <name type="scientific">Sphaeroforma arctica JP610</name>
    <dbReference type="NCBI Taxonomy" id="667725"/>
    <lineage>
        <taxon>Eukaryota</taxon>
        <taxon>Ichthyosporea</taxon>
        <taxon>Ichthyophonida</taxon>
        <taxon>Sphaeroforma</taxon>
    </lineage>
</organism>
<keyword evidence="1" id="KW-0862">Zinc</keyword>
<protein>
    <recommendedName>
        <fullName evidence="3">RING-type domain-containing protein</fullName>
    </recommendedName>
</protein>
<feature type="coiled-coil region" evidence="2">
    <location>
        <begin position="167"/>
        <end position="198"/>
    </location>
</feature>
<keyword evidence="5" id="KW-1185">Reference proteome</keyword>
<accession>A0A0L0GBX0</accession>
<dbReference type="InterPro" id="IPR001841">
    <property type="entry name" value="Znf_RING"/>
</dbReference>
<evidence type="ECO:0000313" key="4">
    <source>
        <dbReference type="EMBL" id="KNC86490.1"/>
    </source>
</evidence>
<reference evidence="4 5" key="1">
    <citation type="submission" date="2011-02" db="EMBL/GenBank/DDBJ databases">
        <title>The Genome Sequence of Sphaeroforma arctica JP610.</title>
        <authorList>
            <consortium name="The Broad Institute Genome Sequencing Platform"/>
            <person name="Russ C."/>
            <person name="Cuomo C."/>
            <person name="Young S.K."/>
            <person name="Zeng Q."/>
            <person name="Gargeya S."/>
            <person name="Alvarado L."/>
            <person name="Berlin A."/>
            <person name="Chapman S.B."/>
            <person name="Chen Z."/>
            <person name="Freedman E."/>
            <person name="Gellesch M."/>
            <person name="Goldberg J."/>
            <person name="Griggs A."/>
            <person name="Gujja S."/>
            <person name="Heilman E."/>
            <person name="Heiman D."/>
            <person name="Howarth C."/>
            <person name="Mehta T."/>
            <person name="Neiman D."/>
            <person name="Pearson M."/>
            <person name="Roberts A."/>
            <person name="Saif S."/>
            <person name="Shea T."/>
            <person name="Shenoy N."/>
            <person name="Sisk P."/>
            <person name="Stolte C."/>
            <person name="Sykes S."/>
            <person name="White J."/>
            <person name="Yandava C."/>
            <person name="Burger G."/>
            <person name="Gray M.W."/>
            <person name="Holland P.W.H."/>
            <person name="King N."/>
            <person name="Lang F.B.F."/>
            <person name="Roger A.J."/>
            <person name="Ruiz-Trillo I."/>
            <person name="Haas B."/>
            <person name="Nusbaum C."/>
            <person name="Birren B."/>
        </authorList>
    </citation>
    <scope>NUCLEOTIDE SEQUENCE [LARGE SCALE GENOMIC DNA]</scope>
    <source>
        <strain evidence="4 5">JP610</strain>
    </source>
</reference>
<keyword evidence="1" id="KW-0863">Zinc-finger</keyword>
<dbReference type="PROSITE" id="PS50089">
    <property type="entry name" value="ZF_RING_2"/>
    <property type="match status" value="1"/>
</dbReference>
<keyword evidence="1" id="KW-0479">Metal-binding</keyword>
<dbReference type="GO" id="GO:0008270">
    <property type="term" value="F:zinc ion binding"/>
    <property type="evidence" value="ECO:0007669"/>
    <property type="project" value="UniProtKB-KW"/>
</dbReference>
<dbReference type="GeneID" id="25901865"/>
<dbReference type="OrthoDB" id="3045089at2759"/>
<sequence>MLSQLRALGRAAPRAMTLLNRQAFRPGIGFHTSQISNSAKVMKSTLTLATRRVPNGQTWSHFFPKWIKPRTQRINLRKAFGGVSTASAAGISLGLSIFTAPAMCEPCRESVESAKASYSKIWHKPRSLEEIVAVYAKHTSMLTQEVADLKVNNERMISTLLLNEARIAAASETTQMLREELESTRNQHISDIHELEDARIALAEMNENLDWKLEASHTCVICMEDPRAMRFDCGHLIACRGCTDLLVDKGHPCPMCRSSIGDPLPVFVS</sequence>
<dbReference type="Gene3D" id="3.30.40.10">
    <property type="entry name" value="Zinc/RING finger domain, C3HC4 (zinc finger)"/>
    <property type="match status" value="1"/>
</dbReference>
<evidence type="ECO:0000313" key="5">
    <source>
        <dbReference type="Proteomes" id="UP000054560"/>
    </source>
</evidence>
<evidence type="ECO:0000256" key="2">
    <source>
        <dbReference type="SAM" id="Coils"/>
    </source>
</evidence>
<dbReference type="AlphaFoldDB" id="A0A0L0GBX0"/>
<name>A0A0L0GBX0_9EUKA</name>